<reference evidence="1" key="2">
    <citation type="submission" date="2018-05" db="EMBL/GenBank/DDBJ databases">
        <title>OmerRS3 (Oryza meridionalis Reference Sequence Version 3).</title>
        <authorList>
            <person name="Zhang J."/>
            <person name="Kudrna D."/>
            <person name="Lee S."/>
            <person name="Talag J."/>
            <person name="Welchert J."/>
            <person name="Wing R.A."/>
        </authorList>
    </citation>
    <scope>NUCLEOTIDE SEQUENCE [LARGE SCALE GENOMIC DNA]</scope>
    <source>
        <strain evidence="1">cv. OR44</strain>
    </source>
</reference>
<protein>
    <submittedName>
        <fullName evidence="1">Uncharacterized protein</fullName>
    </submittedName>
</protein>
<dbReference type="EnsemblPlants" id="OMERI06G14640.1">
    <property type="protein sequence ID" value="OMERI06G14640.1"/>
    <property type="gene ID" value="OMERI06G14640"/>
</dbReference>
<evidence type="ECO:0000313" key="2">
    <source>
        <dbReference type="Proteomes" id="UP000008021"/>
    </source>
</evidence>
<sequence>MRLKWYVVFHCEITWKTPFLGITTQRVTFLFNTWSRFNWNKIWGMNIPNKTKHFLWRFAHNTLPLKVNIKRRGMMKMAVTHFSNVKLFENVGVN</sequence>
<reference evidence="1" key="1">
    <citation type="submission" date="2015-04" db="UniProtKB">
        <authorList>
            <consortium name="EnsemblPlants"/>
        </authorList>
    </citation>
    <scope>IDENTIFICATION</scope>
</reference>
<dbReference type="Proteomes" id="UP000008021">
    <property type="component" value="Chromosome 6"/>
</dbReference>
<evidence type="ECO:0000313" key="1">
    <source>
        <dbReference type="EnsemblPlants" id="OMERI06G14640.1"/>
    </source>
</evidence>
<dbReference type="Gramene" id="OMERI06G14640.1">
    <property type="protein sequence ID" value="OMERI06G14640.1"/>
    <property type="gene ID" value="OMERI06G14640"/>
</dbReference>
<proteinExistence type="predicted"/>
<organism evidence="1">
    <name type="scientific">Oryza meridionalis</name>
    <dbReference type="NCBI Taxonomy" id="40149"/>
    <lineage>
        <taxon>Eukaryota</taxon>
        <taxon>Viridiplantae</taxon>
        <taxon>Streptophyta</taxon>
        <taxon>Embryophyta</taxon>
        <taxon>Tracheophyta</taxon>
        <taxon>Spermatophyta</taxon>
        <taxon>Magnoliopsida</taxon>
        <taxon>Liliopsida</taxon>
        <taxon>Poales</taxon>
        <taxon>Poaceae</taxon>
        <taxon>BOP clade</taxon>
        <taxon>Oryzoideae</taxon>
        <taxon>Oryzeae</taxon>
        <taxon>Oryzinae</taxon>
        <taxon>Oryza</taxon>
    </lineage>
</organism>
<accession>A0A0E0E1D1</accession>
<dbReference type="HOGENOM" id="CLU_2389878_0_0_1"/>
<dbReference type="AlphaFoldDB" id="A0A0E0E1D1"/>
<keyword evidence="2" id="KW-1185">Reference proteome</keyword>
<name>A0A0E0E1D1_9ORYZ</name>